<protein>
    <submittedName>
        <fullName evidence="2">Septum formation inhibitor Maf</fullName>
    </submittedName>
</protein>
<name>A0ABV2SUS0_9FLAO</name>
<evidence type="ECO:0000313" key="3">
    <source>
        <dbReference type="Proteomes" id="UP001549799"/>
    </source>
</evidence>
<evidence type="ECO:0000256" key="1">
    <source>
        <dbReference type="SAM" id="SignalP"/>
    </source>
</evidence>
<evidence type="ECO:0000313" key="2">
    <source>
        <dbReference type="EMBL" id="MET6990904.1"/>
    </source>
</evidence>
<dbReference type="RefSeq" id="WP_354615304.1">
    <property type="nucleotide sequence ID" value="NZ_JBEXAE010000004.1"/>
</dbReference>
<feature type="chain" id="PRO_5047340301" evidence="1">
    <location>
        <begin position="23"/>
        <end position="316"/>
    </location>
</feature>
<gene>
    <name evidence="2" type="ORF">ABXZ36_09625</name>
</gene>
<accession>A0ABV2SUS0</accession>
<sequence length="316" mass="36234">MKLAFNLKTFIFLLTLSTLCFTSCKKVASKKNTELIENRSQIKDIPKKEVSKAFKDYWYAGTAEITSYKLEQARYGEIREGEAVLVFVTEPFLADKQVKADQSNANNVPVLKLNTNKKFRTGIYPYSIMTSSFYSVHDNAHALKISNSVQEWCGHVYAQLNNRDKFEVLSHSYFESEADQEFKLEKATLEDELWNKIRINPGSLPIGSLQVIPSMEYTRLHHKTFKEYDAIARLTNNGALTNYTIDYPTLERTLEINFTTDFPYIIENWSETAPSGFGGGAKPLITKATKMKTLNTPYWQENHNSDLFLRDILGLK</sequence>
<organism evidence="2 3">
    <name type="scientific">Sediminicola arcticus</name>
    <dbReference type="NCBI Taxonomy" id="1574308"/>
    <lineage>
        <taxon>Bacteria</taxon>
        <taxon>Pseudomonadati</taxon>
        <taxon>Bacteroidota</taxon>
        <taxon>Flavobacteriia</taxon>
        <taxon>Flavobacteriales</taxon>
        <taxon>Flavobacteriaceae</taxon>
        <taxon>Sediminicola</taxon>
    </lineage>
</organism>
<keyword evidence="3" id="KW-1185">Reference proteome</keyword>
<comment type="caution">
    <text evidence="2">The sequence shown here is derived from an EMBL/GenBank/DDBJ whole genome shotgun (WGS) entry which is preliminary data.</text>
</comment>
<dbReference type="EMBL" id="JBEXAE010000004">
    <property type="protein sequence ID" value="MET6990904.1"/>
    <property type="molecule type" value="Genomic_DNA"/>
</dbReference>
<keyword evidence="1" id="KW-0732">Signal</keyword>
<proteinExistence type="predicted"/>
<reference evidence="2 3" key="1">
    <citation type="submission" date="2024-07" db="EMBL/GenBank/DDBJ databases">
        <title>The genome sequence of type strain Sediminicola arcticus GDMCC 1.2805.</title>
        <authorList>
            <person name="Liu Y."/>
        </authorList>
    </citation>
    <scope>NUCLEOTIDE SEQUENCE [LARGE SCALE GENOMIC DNA]</scope>
    <source>
        <strain evidence="2 3">GDMCC 1.2805</strain>
    </source>
</reference>
<feature type="signal peptide" evidence="1">
    <location>
        <begin position="1"/>
        <end position="22"/>
    </location>
</feature>
<dbReference type="Proteomes" id="UP001549799">
    <property type="component" value="Unassembled WGS sequence"/>
</dbReference>